<dbReference type="PANTHER" id="PTHR39560">
    <property type="entry name" value="PROTEIN ADENYLYLTRANSFERASE FIC-RELATED"/>
    <property type="match status" value="1"/>
</dbReference>
<keyword evidence="10" id="KW-1185">Reference proteome</keyword>
<dbReference type="GO" id="GO:0070733">
    <property type="term" value="F:AMPylase activity"/>
    <property type="evidence" value="ECO:0007669"/>
    <property type="project" value="UniProtKB-EC"/>
</dbReference>
<evidence type="ECO:0000256" key="7">
    <source>
        <dbReference type="ARBA" id="ARBA00048696"/>
    </source>
</evidence>
<dbReference type="KEGG" id="aum:AURMO_00148"/>
<sequence>MEHVHQRIYVSAFLANIPRTELPFEIAYLYDYINFAHPFREGNGRSQREFFQQLIEKIGLRMNWSLIDSTTLHSACHIARNEGNLKPLEEVIKLTLQES</sequence>
<keyword evidence="4" id="KW-0067">ATP-binding</keyword>
<organism evidence="9 10">
    <name type="scientific">Aurantimicrobium photophilum</name>
    <dbReference type="NCBI Taxonomy" id="1987356"/>
    <lineage>
        <taxon>Bacteria</taxon>
        <taxon>Bacillati</taxon>
        <taxon>Actinomycetota</taxon>
        <taxon>Actinomycetes</taxon>
        <taxon>Micrococcales</taxon>
        <taxon>Microbacteriaceae</taxon>
        <taxon>Aurantimicrobium</taxon>
    </lineage>
</organism>
<dbReference type="EMBL" id="CP023994">
    <property type="protein sequence ID" value="AWR20768.1"/>
    <property type="molecule type" value="Genomic_DNA"/>
</dbReference>
<evidence type="ECO:0000256" key="3">
    <source>
        <dbReference type="ARBA" id="ARBA00022741"/>
    </source>
</evidence>
<keyword evidence="1 9" id="KW-0808">Transferase</keyword>
<dbReference type="EC" id="2.7.7.108" evidence="5"/>
<keyword evidence="3" id="KW-0547">Nucleotide-binding</keyword>
<evidence type="ECO:0000256" key="1">
    <source>
        <dbReference type="ARBA" id="ARBA00022679"/>
    </source>
</evidence>
<keyword evidence="2 9" id="KW-0548">Nucleotidyltransferase</keyword>
<evidence type="ECO:0000313" key="10">
    <source>
        <dbReference type="Proteomes" id="UP000246894"/>
    </source>
</evidence>
<accession>A0A2Z3S112</accession>
<comment type="catalytic activity">
    <reaction evidence="6">
        <text>L-threonyl-[protein] + ATP = 3-O-(5'-adenylyl)-L-threonyl-[protein] + diphosphate</text>
        <dbReference type="Rhea" id="RHEA:54292"/>
        <dbReference type="Rhea" id="RHEA-COMP:11060"/>
        <dbReference type="Rhea" id="RHEA-COMP:13847"/>
        <dbReference type="ChEBI" id="CHEBI:30013"/>
        <dbReference type="ChEBI" id="CHEBI:30616"/>
        <dbReference type="ChEBI" id="CHEBI:33019"/>
        <dbReference type="ChEBI" id="CHEBI:138113"/>
        <dbReference type="EC" id="2.7.7.108"/>
    </reaction>
</comment>
<dbReference type="AlphaFoldDB" id="A0A2Z3S112"/>
<dbReference type="SUPFAM" id="SSF140931">
    <property type="entry name" value="Fic-like"/>
    <property type="match status" value="1"/>
</dbReference>
<name>A0A2Z3S112_9MICO</name>
<comment type="catalytic activity">
    <reaction evidence="7">
        <text>L-tyrosyl-[protein] + ATP = O-(5'-adenylyl)-L-tyrosyl-[protein] + diphosphate</text>
        <dbReference type="Rhea" id="RHEA:54288"/>
        <dbReference type="Rhea" id="RHEA-COMP:10136"/>
        <dbReference type="Rhea" id="RHEA-COMP:13846"/>
        <dbReference type="ChEBI" id="CHEBI:30616"/>
        <dbReference type="ChEBI" id="CHEBI:33019"/>
        <dbReference type="ChEBI" id="CHEBI:46858"/>
        <dbReference type="ChEBI" id="CHEBI:83624"/>
        <dbReference type="EC" id="2.7.7.108"/>
    </reaction>
</comment>
<dbReference type="InterPro" id="IPR036597">
    <property type="entry name" value="Fido-like_dom_sf"/>
</dbReference>
<evidence type="ECO:0000259" key="8">
    <source>
        <dbReference type="PROSITE" id="PS51459"/>
    </source>
</evidence>
<evidence type="ECO:0000256" key="5">
    <source>
        <dbReference type="ARBA" id="ARBA00034531"/>
    </source>
</evidence>
<dbReference type="Pfam" id="PF02661">
    <property type="entry name" value="Fic"/>
    <property type="match status" value="1"/>
</dbReference>
<evidence type="ECO:0000256" key="4">
    <source>
        <dbReference type="ARBA" id="ARBA00022840"/>
    </source>
</evidence>
<proteinExistence type="predicted"/>
<dbReference type="GO" id="GO:0051302">
    <property type="term" value="P:regulation of cell division"/>
    <property type="evidence" value="ECO:0007669"/>
    <property type="project" value="TreeGrafter"/>
</dbReference>
<dbReference type="GO" id="GO:0005524">
    <property type="term" value="F:ATP binding"/>
    <property type="evidence" value="ECO:0007669"/>
    <property type="project" value="UniProtKB-KW"/>
</dbReference>
<evidence type="ECO:0000256" key="6">
    <source>
        <dbReference type="ARBA" id="ARBA00047939"/>
    </source>
</evidence>
<dbReference type="PANTHER" id="PTHR39560:SF1">
    <property type="entry name" value="PROTEIN ADENYLYLTRANSFERASE FIC-RELATED"/>
    <property type="match status" value="1"/>
</dbReference>
<protein>
    <recommendedName>
        <fullName evidence="5">protein adenylyltransferase</fullName>
        <ecNumber evidence="5">2.7.7.108</ecNumber>
    </recommendedName>
</protein>
<evidence type="ECO:0000313" key="9">
    <source>
        <dbReference type="EMBL" id="AWR20768.1"/>
    </source>
</evidence>
<dbReference type="InterPro" id="IPR003812">
    <property type="entry name" value="Fido"/>
</dbReference>
<dbReference type="Gene3D" id="1.10.3290.10">
    <property type="entry name" value="Fido-like domain"/>
    <property type="match status" value="1"/>
</dbReference>
<dbReference type="PROSITE" id="PS51459">
    <property type="entry name" value="FIDO"/>
    <property type="match status" value="1"/>
</dbReference>
<reference evidence="9 10" key="1">
    <citation type="submission" date="2017-10" db="EMBL/GenBank/DDBJ databases">
        <title>Genome of an Actinobacterium that displays light-enhanced growth.</title>
        <authorList>
            <person name="Maresca J.A."/>
            <person name="Hempel P."/>
            <person name="Shevchenko O."/>
            <person name="Miller K.J."/>
            <person name="Hahn M.W."/>
        </authorList>
    </citation>
    <scope>NUCLEOTIDE SEQUENCE [LARGE SCALE GENOMIC DNA]</scope>
    <source>
        <strain evidence="9 10">MWH-Mo1</strain>
    </source>
</reference>
<gene>
    <name evidence="9" type="ORF">AURMO_00148</name>
</gene>
<evidence type="ECO:0000256" key="2">
    <source>
        <dbReference type="ARBA" id="ARBA00022695"/>
    </source>
</evidence>
<dbReference type="Proteomes" id="UP000246894">
    <property type="component" value="Chromosome"/>
</dbReference>
<feature type="domain" description="Fido" evidence="8">
    <location>
        <begin position="1"/>
        <end position="94"/>
    </location>
</feature>